<dbReference type="GO" id="GO:0051087">
    <property type="term" value="F:protein-folding chaperone binding"/>
    <property type="evidence" value="ECO:0007669"/>
    <property type="project" value="InterPro"/>
</dbReference>
<name>A0A136J8K9_9PEZI</name>
<comment type="similarity">
    <text evidence="1">Belongs to the SGT1 family.</text>
</comment>
<dbReference type="OrthoDB" id="1898560at2759"/>
<organism evidence="5 6">
    <name type="scientific">Microdochium bolleyi</name>
    <dbReference type="NCBI Taxonomy" id="196109"/>
    <lineage>
        <taxon>Eukaryota</taxon>
        <taxon>Fungi</taxon>
        <taxon>Dikarya</taxon>
        <taxon>Ascomycota</taxon>
        <taxon>Pezizomycotina</taxon>
        <taxon>Sordariomycetes</taxon>
        <taxon>Xylariomycetidae</taxon>
        <taxon>Xylariales</taxon>
        <taxon>Microdochiaceae</taxon>
        <taxon>Microdochium</taxon>
    </lineage>
</organism>
<dbReference type="InterPro" id="IPR007052">
    <property type="entry name" value="CS_dom"/>
</dbReference>
<dbReference type="InterPro" id="IPR044563">
    <property type="entry name" value="Sgt1-like"/>
</dbReference>
<dbReference type="PROSITE" id="PS51048">
    <property type="entry name" value="SGS"/>
    <property type="match status" value="1"/>
</dbReference>
<dbReference type="EMBL" id="KQ964248">
    <property type="protein sequence ID" value="KXJ93481.1"/>
    <property type="molecule type" value="Genomic_DNA"/>
</dbReference>
<accession>A0A136J8K9</accession>
<feature type="compositionally biased region" description="Polar residues" evidence="2">
    <location>
        <begin position="500"/>
        <end position="510"/>
    </location>
</feature>
<protein>
    <submittedName>
        <fullName evidence="5">SGS domain-domain-containing protein</fullName>
    </submittedName>
</protein>
<dbReference type="InterPro" id="IPR008978">
    <property type="entry name" value="HSP20-like_chaperone"/>
</dbReference>
<dbReference type="Pfam" id="PF04969">
    <property type="entry name" value="CS"/>
    <property type="match status" value="1"/>
</dbReference>
<feature type="region of interest" description="Disordered" evidence="2">
    <location>
        <begin position="407"/>
        <end position="476"/>
    </location>
</feature>
<keyword evidence="6" id="KW-1185">Reference proteome</keyword>
<reference evidence="6" key="1">
    <citation type="submission" date="2016-02" db="EMBL/GenBank/DDBJ databases">
        <title>Draft genome sequence of Microdochium bolleyi, a fungal endophyte of beachgrass.</title>
        <authorList>
            <consortium name="DOE Joint Genome Institute"/>
            <person name="David A.S."/>
            <person name="May G."/>
            <person name="Haridas S."/>
            <person name="Lim J."/>
            <person name="Wang M."/>
            <person name="Labutti K."/>
            <person name="Lipzen A."/>
            <person name="Barry K."/>
            <person name="Grigoriev I.V."/>
        </authorList>
    </citation>
    <scope>NUCLEOTIDE SEQUENCE [LARGE SCALE GENOMIC DNA]</scope>
    <source>
        <strain evidence="6">J235TASD1</strain>
    </source>
</reference>
<dbReference type="Gene3D" id="2.60.40.790">
    <property type="match status" value="1"/>
</dbReference>
<dbReference type="Pfam" id="PF05002">
    <property type="entry name" value="SGS"/>
    <property type="match status" value="1"/>
</dbReference>
<feature type="domain" description="CS" evidence="4">
    <location>
        <begin position="264"/>
        <end position="350"/>
    </location>
</feature>
<dbReference type="SUPFAM" id="SSF49764">
    <property type="entry name" value="HSP20-like chaperones"/>
    <property type="match status" value="1"/>
</dbReference>
<feature type="compositionally biased region" description="Basic and acidic residues" evidence="2">
    <location>
        <begin position="456"/>
        <end position="474"/>
    </location>
</feature>
<evidence type="ECO:0000259" key="3">
    <source>
        <dbReference type="PROSITE" id="PS51048"/>
    </source>
</evidence>
<dbReference type="CDD" id="cd06466">
    <property type="entry name" value="p23_CS_SGT1_like"/>
    <property type="match status" value="1"/>
</dbReference>
<evidence type="ECO:0000313" key="5">
    <source>
        <dbReference type="EMBL" id="KXJ93481.1"/>
    </source>
</evidence>
<feature type="region of interest" description="Disordered" evidence="2">
    <location>
        <begin position="500"/>
        <end position="531"/>
    </location>
</feature>
<dbReference type="AlphaFoldDB" id="A0A136J8K9"/>
<gene>
    <name evidence="5" type="ORF">Micbo1qcDRAFT_232992</name>
</gene>
<sequence>MPSAPVLADQGVQAVAAGRYEEGIEKLTEALKERPAPAWLLERSKAYLRTKEFELAMWDAEKALRVAFDRANRDQMVEAQIRRAITFFRMGRYADADVCAAWAMKLVEGAKANENDGQQALVDEDGCYTVTAQEVADANKPPTTSANAGLDSAMQLPTGGMRNSKPVTMKNQAFTWRIQALTQMGNLEPGAAGRKVTVTTKYPTPSAEPPMKKKSLAPVTASTTTTTITTTGIQKQQPTVSGGPTTGKEGWENLWSQFRAVHGKKDIRSSFYQSDRTLNVDFFIKNVDKDSLQVDVQTDSVSLTPVPGVGSITLLLHGKIKPSETKFTVKSMKIELVLTKETPGKWSQLRKPHAELFDNLALGNNPTFAQFQTLFVQQGHTEPRDVVSSFGSAPAEEWAQELADKLKQALSGESHSSSSSTAQTAGDIEQAKATAPAPAPPEAPKGPAYPTSSKRGPTDWDKIEDAVPEEKNDDVNSFFQKLYKDADPDTRRAMMKSYVQSNGTALSTSWEETKTKDYETLPPDGAEAKKW</sequence>
<dbReference type="InterPro" id="IPR007699">
    <property type="entry name" value="SGS_dom"/>
</dbReference>
<evidence type="ECO:0000259" key="4">
    <source>
        <dbReference type="PROSITE" id="PS51203"/>
    </source>
</evidence>
<dbReference type="STRING" id="196109.A0A136J8K9"/>
<evidence type="ECO:0000256" key="2">
    <source>
        <dbReference type="SAM" id="MobiDB-lite"/>
    </source>
</evidence>
<feature type="compositionally biased region" description="Low complexity" evidence="2">
    <location>
        <begin position="411"/>
        <end position="420"/>
    </location>
</feature>
<dbReference type="Gene3D" id="1.25.40.10">
    <property type="entry name" value="Tetratricopeptide repeat domain"/>
    <property type="match status" value="1"/>
</dbReference>
<dbReference type="PANTHER" id="PTHR45862">
    <property type="entry name" value="PROTEIN SGT1 HOMOLOG"/>
    <property type="match status" value="1"/>
</dbReference>
<evidence type="ECO:0000256" key="1">
    <source>
        <dbReference type="ARBA" id="ARBA00008509"/>
    </source>
</evidence>
<dbReference type="PROSITE" id="PS51203">
    <property type="entry name" value="CS"/>
    <property type="match status" value="1"/>
</dbReference>
<evidence type="ECO:0000313" key="6">
    <source>
        <dbReference type="Proteomes" id="UP000070501"/>
    </source>
</evidence>
<feature type="domain" description="SGS" evidence="3">
    <location>
        <begin position="448"/>
        <end position="531"/>
    </location>
</feature>
<dbReference type="SUPFAM" id="SSF48452">
    <property type="entry name" value="TPR-like"/>
    <property type="match status" value="1"/>
</dbReference>
<proteinExistence type="inferred from homology"/>
<dbReference type="InterPro" id="IPR011990">
    <property type="entry name" value="TPR-like_helical_dom_sf"/>
</dbReference>
<dbReference type="Proteomes" id="UP000070501">
    <property type="component" value="Unassembled WGS sequence"/>
</dbReference>
<dbReference type="InParanoid" id="A0A136J8K9"/>